<evidence type="ECO:0000256" key="6">
    <source>
        <dbReference type="PROSITE-ProRule" id="PRU00282"/>
    </source>
</evidence>
<dbReference type="SUPFAM" id="SSF103506">
    <property type="entry name" value="Mitochondrial carrier"/>
    <property type="match status" value="1"/>
</dbReference>
<feature type="repeat" description="Solcar" evidence="6">
    <location>
        <begin position="73"/>
        <end position="170"/>
    </location>
</feature>
<organism evidence="9 10">
    <name type="scientific">Discostella pseudostelligera</name>
    <dbReference type="NCBI Taxonomy" id="259834"/>
    <lineage>
        <taxon>Eukaryota</taxon>
        <taxon>Sar</taxon>
        <taxon>Stramenopiles</taxon>
        <taxon>Ochrophyta</taxon>
        <taxon>Bacillariophyta</taxon>
        <taxon>Coscinodiscophyceae</taxon>
        <taxon>Thalassiosirophycidae</taxon>
        <taxon>Stephanodiscales</taxon>
        <taxon>Stephanodiscaceae</taxon>
        <taxon>Discostella</taxon>
    </lineage>
</organism>
<evidence type="ECO:0000256" key="8">
    <source>
        <dbReference type="SAM" id="MobiDB-lite"/>
    </source>
</evidence>
<dbReference type="InterPro" id="IPR002067">
    <property type="entry name" value="MCP"/>
</dbReference>
<comment type="caution">
    <text evidence="9">The sequence shown here is derived from an EMBL/GenBank/DDBJ whole genome shotgun (WGS) entry which is preliminary data.</text>
</comment>
<keyword evidence="3 6" id="KW-0812">Transmembrane</keyword>
<dbReference type="Gene3D" id="1.50.40.10">
    <property type="entry name" value="Mitochondrial carrier domain"/>
    <property type="match status" value="2"/>
</dbReference>
<dbReference type="PRINTS" id="PR00926">
    <property type="entry name" value="MITOCARRIER"/>
</dbReference>
<dbReference type="PANTHER" id="PTHR24089">
    <property type="entry name" value="SOLUTE CARRIER FAMILY 25"/>
    <property type="match status" value="1"/>
</dbReference>
<protein>
    <recommendedName>
        <fullName evidence="11">Mitochondrial carrier protein</fullName>
    </recommendedName>
</protein>
<keyword evidence="5 6" id="KW-0472">Membrane</keyword>
<dbReference type="PROSITE" id="PS50920">
    <property type="entry name" value="SOLCAR"/>
    <property type="match status" value="3"/>
</dbReference>
<evidence type="ECO:0000313" key="9">
    <source>
        <dbReference type="EMBL" id="KAL3758972.1"/>
    </source>
</evidence>
<evidence type="ECO:0000256" key="1">
    <source>
        <dbReference type="ARBA" id="ARBA00004141"/>
    </source>
</evidence>
<gene>
    <name evidence="9" type="ORF">ACHAWU_003043</name>
</gene>
<feature type="repeat" description="Solcar" evidence="6">
    <location>
        <begin position="301"/>
        <end position="386"/>
    </location>
</feature>
<dbReference type="GO" id="GO:0016020">
    <property type="term" value="C:membrane"/>
    <property type="evidence" value="ECO:0007669"/>
    <property type="project" value="UniProtKB-SubCell"/>
</dbReference>
<comment type="subcellular location">
    <subcellularLocation>
        <location evidence="1">Membrane</location>
        <topology evidence="1">Multi-pass membrane protein</topology>
    </subcellularLocation>
</comment>
<dbReference type="Proteomes" id="UP001530293">
    <property type="component" value="Unassembled WGS sequence"/>
</dbReference>
<comment type="similarity">
    <text evidence="7">Belongs to the mitochondrial carrier (TC 2.A.29) family.</text>
</comment>
<dbReference type="EMBL" id="JALLBG020000215">
    <property type="protein sequence ID" value="KAL3758972.1"/>
    <property type="molecule type" value="Genomic_DNA"/>
</dbReference>
<evidence type="ECO:0000313" key="10">
    <source>
        <dbReference type="Proteomes" id="UP001530293"/>
    </source>
</evidence>
<name>A0ABD3M5S2_9STRA</name>
<dbReference type="InterPro" id="IPR023395">
    <property type="entry name" value="MCP_dom_sf"/>
</dbReference>
<evidence type="ECO:0000256" key="4">
    <source>
        <dbReference type="ARBA" id="ARBA00022737"/>
    </source>
</evidence>
<keyword evidence="10" id="KW-1185">Reference proteome</keyword>
<accession>A0ABD3M5S2</accession>
<sequence>MNDAVRATCEIGERRVHHRQALAKANKRVQVTITISGQANTTIMLSNTMNHTESSSSHHVPPSTKDKGSGGAADMTRRMVCGGLAGMIAKTATNPLDRIRMLSQTGEHGVVISTNTPGGSKGIVSPFHLYRSIIQNEGILGLWAGNGANLLRVFPSKSIVFSSNDLYGKWLGSLYHSWYSSDGGKKEASLPWSISFLAGGMAGMTASAATYPLDLARGRITGKLASPDGKKHYKGIINTVLITAREEGIKALYKGITPTLLGAMPYEGIKFGTVGLLERAFPKTEEEEKEEGKNVANSVTRKLAFGGAGGMMAGILTYPNDTVRRLLQLQGSRGTKEQFSGYWDCVRKTYAKFGIERFYRGVFINIVRMAPNTAIQFGSYELLKQFTAGYF</sequence>
<dbReference type="InterPro" id="IPR018108">
    <property type="entry name" value="MCP_transmembrane"/>
</dbReference>
<dbReference type="AlphaFoldDB" id="A0ABD3M5S2"/>
<evidence type="ECO:0000256" key="2">
    <source>
        <dbReference type="ARBA" id="ARBA00022448"/>
    </source>
</evidence>
<evidence type="ECO:0000256" key="7">
    <source>
        <dbReference type="RuleBase" id="RU000488"/>
    </source>
</evidence>
<evidence type="ECO:0008006" key="11">
    <source>
        <dbReference type="Google" id="ProtNLM"/>
    </source>
</evidence>
<proteinExistence type="inferred from homology"/>
<keyword evidence="2 7" id="KW-0813">Transport</keyword>
<evidence type="ECO:0000256" key="3">
    <source>
        <dbReference type="ARBA" id="ARBA00022692"/>
    </source>
</evidence>
<keyword evidence="4" id="KW-0677">Repeat</keyword>
<reference evidence="9 10" key="1">
    <citation type="submission" date="2024-10" db="EMBL/GenBank/DDBJ databases">
        <title>Updated reference genomes for cyclostephanoid diatoms.</title>
        <authorList>
            <person name="Roberts W.R."/>
            <person name="Alverson A.J."/>
        </authorList>
    </citation>
    <scope>NUCLEOTIDE SEQUENCE [LARGE SCALE GENOMIC DNA]</scope>
    <source>
        <strain evidence="9 10">AJA232-27</strain>
    </source>
</reference>
<feature type="region of interest" description="Disordered" evidence="8">
    <location>
        <begin position="50"/>
        <end position="73"/>
    </location>
</feature>
<dbReference type="Pfam" id="PF00153">
    <property type="entry name" value="Mito_carr"/>
    <property type="match status" value="3"/>
</dbReference>
<feature type="repeat" description="Solcar" evidence="6">
    <location>
        <begin position="190"/>
        <end position="280"/>
    </location>
</feature>
<evidence type="ECO:0000256" key="5">
    <source>
        <dbReference type="ARBA" id="ARBA00023136"/>
    </source>
</evidence>